<dbReference type="AlphaFoldDB" id="A0A0P7FTL5"/>
<evidence type="ECO:0000313" key="3">
    <source>
        <dbReference type="Proteomes" id="UP000050535"/>
    </source>
</evidence>
<feature type="transmembrane region" description="Helical" evidence="1">
    <location>
        <begin position="24"/>
        <end position="44"/>
    </location>
</feature>
<organism evidence="2 3">
    <name type="scientific">Halolamina pelagica</name>
    <dbReference type="NCBI Taxonomy" id="699431"/>
    <lineage>
        <taxon>Archaea</taxon>
        <taxon>Methanobacteriati</taxon>
        <taxon>Methanobacteriota</taxon>
        <taxon>Stenosarchaea group</taxon>
        <taxon>Halobacteria</taxon>
        <taxon>Halobacteriales</taxon>
        <taxon>Haloferacaceae</taxon>
    </lineage>
</organism>
<dbReference type="RefSeq" id="WP_054583188.1">
    <property type="nucleotide sequence ID" value="NZ_LGUC01000001.1"/>
</dbReference>
<proteinExistence type="predicted"/>
<comment type="caution">
    <text evidence="2">The sequence shown here is derived from an EMBL/GenBank/DDBJ whole genome shotgun (WGS) entry which is preliminary data.</text>
</comment>
<protein>
    <submittedName>
        <fullName evidence="2">Uncharacterized protein</fullName>
    </submittedName>
</protein>
<dbReference type="EMBL" id="LGUC01000001">
    <property type="protein sequence ID" value="KPN30096.1"/>
    <property type="molecule type" value="Genomic_DNA"/>
</dbReference>
<accession>A0A0P7FTL5</accession>
<keyword evidence="1" id="KW-0812">Transmembrane</keyword>
<evidence type="ECO:0000313" key="2">
    <source>
        <dbReference type="EMBL" id="KPN30096.1"/>
    </source>
</evidence>
<gene>
    <name evidence="2" type="ORF">SY89_00818</name>
</gene>
<dbReference type="STRING" id="699431.SY89_00818"/>
<dbReference type="Proteomes" id="UP000050535">
    <property type="component" value="Unassembled WGS sequence"/>
</dbReference>
<keyword evidence="1" id="KW-1133">Transmembrane helix</keyword>
<evidence type="ECO:0000256" key="1">
    <source>
        <dbReference type="SAM" id="Phobius"/>
    </source>
</evidence>
<keyword evidence="1" id="KW-0472">Membrane</keyword>
<sequence length="160" mass="17698">MVQNSPIHDRFATIVPETLQTRRLGIFLAVAFGLHWLPAAYFIAEGVTVTDRNFSTLAYNAVVLVASFTPAFATLVTRWLTDEGLGREALLLSPELRGNWRTYAVAGLLPLLLAVVGAAVYFALFPRYLAADPLATFASNLAYGGTVRRPRSRSRCRPRW</sequence>
<reference evidence="3" key="1">
    <citation type="submission" date="2013-11" db="EMBL/GenBank/DDBJ databases">
        <authorList>
            <person name="Hoang H.T."/>
            <person name="Killian M.L."/>
            <person name="Madson D.M."/>
            <person name="Arruda P.H.E."/>
            <person name="Sun D."/>
            <person name="Schwartz K.J."/>
            <person name="Yoon K."/>
        </authorList>
    </citation>
    <scope>NUCLEOTIDE SEQUENCE [LARGE SCALE GENOMIC DNA]</scope>
    <source>
        <strain evidence="3">CDK2</strain>
    </source>
</reference>
<feature type="transmembrane region" description="Helical" evidence="1">
    <location>
        <begin position="100"/>
        <end position="124"/>
    </location>
</feature>
<feature type="transmembrane region" description="Helical" evidence="1">
    <location>
        <begin position="56"/>
        <end position="80"/>
    </location>
</feature>
<name>A0A0P7FTL5_9EURY</name>
<keyword evidence="3" id="KW-1185">Reference proteome</keyword>